<accession>A0A833NYM7</accession>
<organism evidence="5 6">
    <name type="scientific">Candidatus Saganbacteria bacterium</name>
    <dbReference type="NCBI Taxonomy" id="2575572"/>
    <lineage>
        <taxon>Bacteria</taxon>
        <taxon>Bacillati</taxon>
        <taxon>Saganbacteria</taxon>
    </lineage>
</organism>
<keyword evidence="3" id="KW-0378">Hydrolase</keyword>
<dbReference type="EMBL" id="WPAF01000009">
    <property type="protein sequence ID" value="KAF0134363.1"/>
    <property type="molecule type" value="Genomic_DNA"/>
</dbReference>
<keyword evidence="2" id="KW-0540">Nuclease</keyword>
<name>A0A833NYM7_UNCSA</name>
<evidence type="ECO:0000313" key="6">
    <source>
        <dbReference type="Proteomes" id="UP000488506"/>
    </source>
</evidence>
<dbReference type="Proteomes" id="UP000488506">
    <property type="component" value="Unassembled WGS sequence"/>
</dbReference>
<dbReference type="PANTHER" id="PTHR33397:SF5">
    <property type="entry name" value="RNASE YUTE-RELATED"/>
    <property type="match status" value="1"/>
</dbReference>
<reference evidence="5 6" key="1">
    <citation type="submission" date="2019-12" db="EMBL/GenBank/DDBJ databases">
        <authorList>
            <person name="Wolfe R."/>
            <person name="Danczak R."/>
            <person name="Wilkins M."/>
        </authorList>
    </citation>
    <scope>NUCLEOTIDE SEQUENCE [LARGE SCALE GENOMIC DNA]</scope>
    <source>
        <strain evidence="5">X2_MaxBin.013</strain>
    </source>
</reference>
<dbReference type="PANTHER" id="PTHR33397">
    <property type="entry name" value="UPF0331 PROTEIN YUTE"/>
    <property type="match status" value="1"/>
</dbReference>
<evidence type="ECO:0000256" key="4">
    <source>
        <dbReference type="ARBA" id="ARBA00024207"/>
    </source>
</evidence>
<evidence type="ECO:0000256" key="1">
    <source>
        <dbReference type="ARBA" id="ARBA00022649"/>
    </source>
</evidence>
<dbReference type="AlphaFoldDB" id="A0A833NYM7"/>
<proteinExistence type="inferred from homology"/>
<dbReference type="GO" id="GO:0110001">
    <property type="term" value="C:toxin-antitoxin complex"/>
    <property type="evidence" value="ECO:0007669"/>
    <property type="project" value="InterPro"/>
</dbReference>
<dbReference type="InterPro" id="IPR008201">
    <property type="entry name" value="HepT-like"/>
</dbReference>
<evidence type="ECO:0000256" key="2">
    <source>
        <dbReference type="ARBA" id="ARBA00022722"/>
    </source>
</evidence>
<comment type="similarity">
    <text evidence="4">Belongs to the HepT RNase toxin family.</text>
</comment>
<dbReference type="GO" id="GO:0004540">
    <property type="term" value="F:RNA nuclease activity"/>
    <property type="evidence" value="ECO:0007669"/>
    <property type="project" value="InterPro"/>
</dbReference>
<gene>
    <name evidence="5" type="ORF">FD145_743</name>
</gene>
<dbReference type="Pfam" id="PF01934">
    <property type="entry name" value="HepT-like"/>
    <property type="match status" value="1"/>
</dbReference>
<keyword evidence="1" id="KW-1277">Toxin-antitoxin system</keyword>
<evidence type="ECO:0000313" key="5">
    <source>
        <dbReference type="EMBL" id="KAF0134363.1"/>
    </source>
</evidence>
<protein>
    <recommendedName>
        <fullName evidence="7">DUF86 domain-containing protein</fullName>
    </recommendedName>
</protein>
<comment type="caution">
    <text evidence="5">The sequence shown here is derived from an EMBL/GenBank/DDBJ whole genome shotgun (WGS) entry which is preliminary data.</text>
</comment>
<dbReference type="Gene3D" id="1.20.120.580">
    <property type="entry name" value="bsu32300-like"/>
    <property type="match status" value="1"/>
</dbReference>
<sequence>MIDIELIRRKLARLNMYLDKLGPMTKYTFNEYLSDTFLKYSTERLVQLIVECATDINGHVVVELKGRPPEDYTSSFIRASDVGLINFELANRLKASGGMRNLLVHEYMEIDDKKVYETIPVCINDYKEYIKQVEKFIKNNEIINF</sequence>
<evidence type="ECO:0008006" key="7">
    <source>
        <dbReference type="Google" id="ProtNLM"/>
    </source>
</evidence>
<dbReference type="NCBIfam" id="NF047751">
    <property type="entry name" value="HepT_toxin"/>
    <property type="match status" value="1"/>
</dbReference>
<evidence type="ECO:0000256" key="3">
    <source>
        <dbReference type="ARBA" id="ARBA00022801"/>
    </source>
</evidence>
<dbReference type="GO" id="GO:0016787">
    <property type="term" value="F:hydrolase activity"/>
    <property type="evidence" value="ECO:0007669"/>
    <property type="project" value="UniProtKB-KW"/>
</dbReference>
<dbReference type="InterPro" id="IPR052379">
    <property type="entry name" value="Type_VII_TA_RNase"/>
</dbReference>
<dbReference type="InterPro" id="IPR037038">
    <property type="entry name" value="HepT-like_sf"/>
</dbReference>